<gene>
    <name evidence="5" type="ORF">NCTC10183_00022</name>
</gene>
<dbReference type="Pfam" id="PF13087">
    <property type="entry name" value="AAA_12"/>
    <property type="match status" value="1"/>
</dbReference>
<feature type="compositionally biased region" description="Acidic residues" evidence="1">
    <location>
        <begin position="922"/>
        <end position="932"/>
    </location>
</feature>
<reference evidence="5 6" key="1">
    <citation type="submission" date="2019-01" db="EMBL/GenBank/DDBJ databases">
        <authorList>
            <consortium name="Pathogen Informatics"/>
        </authorList>
    </citation>
    <scope>NUCLEOTIDE SEQUENCE [LARGE SCALE GENOMIC DNA]</scope>
    <source>
        <strain evidence="5 6">NCTC10183</strain>
    </source>
</reference>
<dbReference type="InterPro" id="IPR025103">
    <property type="entry name" value="DUF4011"/>
</dbReference>
<keyword evidence="5" id="KW-0547">Nucleotide-binding</keyword>
<keyword evidence="5" id="KW-0378">Hydrolase</keyword>
<feature type="domain" description="DNA2/NAM7 helicase-like C-terminal" evidence="3">
    <location>
        <begin position="941"/>
        <end position="1136"/>
    </location>
</feature>
<evidence type="ECO:0000313" key="6">
    <source>
        <dbReference type="Proteomes" id="UP000290568"/>
    </source>
</evidence>
<dbReference type="CDD" id="cd18808">
    <property type="entry name" value="SF1_C_Upf1"/>
    <property type="match status" value="1"/>
</dbReference>
<dbReference type="PANTHER" id="PTHR10887:SF495">
    <property type="entry name" value="HELICASE SENATAXIN ISOFORM X1-RELATED"/>
    <property type="match status" value="1"/>
</dbReference>
<feature type="domain" description="Restriction endonuclease type II-like" evidence="4">
    <location>
        <begin position="1186"/>
        <end position="1283"/>
    </location>
</feature>
<dbReference type="SUPFAM" id="SSF52540">
    <property type="entry name" value="P-loop containing nucleoside triphosphate hydrolases"/>
    <property type="match status" value="1"/>
</dbReference>
<feature type="region of interest" description="Disordered" evidence="1">
    <location>
        <begin position="916"/>
        <end position="937"/>
    </location>
</feature>
<dbReference type="STRING" id="29556.VO56_00365"/>
<evidence type="ECO:0000259" key="3">
    <source>
        <dbReference type="Pfam" id="PF13087"/>
    </source>
</evidence>
<keyword evidence="5" id="KW-0067">ATP-binding</keyword>
<keyword evidence="5" id="KW-0347">Helicase</keyword>
<proteinExistence type="predicted"/>
<dbReference type="Pfam" id="PF18741">
    <property type="entry name" value="MTES_1575"/>
    <property type="match status" value="1"/>
</dbReference>
<dbReference type="Pfam" id="PF13195">
    <property type="entry name" value="DUF4011"/>
    <property type="match status" value="1"/>
</dbReference>
<organism evidence="5 6">
    <name type="scientific">Mycoplasmopsis gallinacea</name>
    <dbReference type="NCBI Taxonomy" id="29556"/>
    <lineage>
        <taxon>Bacteria</taxon>
        <taxon>Bacillati</taxon>
        <taxon>Mycoplasmatota</taxon>
        <taxon>Mycoplasmoidales</taxon>
        <taxon>Metamycoplasmataceae</taxon>
        <taxon>Mycoplasmopsis</taxon>
    </lineage>
</organism>
<dbReference type="InterPro" id="IPR041677">
    <property type="entry name" value="DNA2/NAM7_AAA_11"/>
</dbReference>
<dbReference type="Proteomes" id="UP000290568">
    <property type="component" value="Chromosome"/>
</dbReference>
<accession>A0A449A1Z9</accession>
<dbReference type="Gene3D" id="3.40.960.10">
    <property type="entry name" value="VSR Endonuclease"/>
    <property type="match status" value="1"/>
</dbReference>
<sequence>MDNYGKKIKENIKEWKANLLDLTLRNKALNFKGNKQGIEFKYEDLNLILDVLFDDKKLKLNPTRKQEKNWIETFDNLLEMDNSQSTAGSKGTTIDVDLTKSDLNVTFSSMYRKQELFNTEYSIDISYLTVGMLSWKPDQEDDRLLDSPLVFIPVKFDKNKNKDCFVSLKDSDLMLNDSLIQKILFEKGVDLSYEFDSEESINERIEKYFAFVQEKLPSYTIKRELWISLFQFSNIFIYKDLETNEEKLIQDQLVASLFDDEKLDMSPVEVSKEELDLKIGEDGYYHLLESDSSQEKAIHIALKGKSFVLQGPPGTGKSQIIVNILTEFISRGKSVLFVAEKKAALDVVYNKLEELNLANWVARLHSIEKTNKKEFLQQLSDNLTLREKNQKVVSERYTDKQKENYKENLKKLNSYFKKISYLLWEEKTLYDILNCYILLKETPIIEWPWNYDFSLLENASYQKILEQLNHLEKLVKIGYDYTIFNNLKITELLPVEQIKFKNLISEFLEVTKTYPETYLEKLLNTFLFEQKIYHKNPNYLQINNPNNLAFLKTISENIKIFIDNQDILEKFSDPSSLLKFNLEEFNYFYENKGFKKWFCFGKLGQTKKKIISLLKDKKEFKIIAEKAHKAINSFNKFITLHNEWGMDQFVFFQNNVDALINKLDNYLSNSMDLNGTRDEKLFNLLLELQNYFIYESPINVSTFMSKISAQFNNIDNIDTYIEYNQLRKEITQSEIDQFVKRVHITNLNHSSLIDLFNKSIYHLILKNEFYKLNNEIPDLNYIQNQFRENFERIKELASELINDNLLQKLPSSGSIYENNVEFQFLKKEINKKTRHSSIKQMFEKMPNLIYNLKPILMMSPLSVAAFFKNNDKKFDLVIFDEASQIKVETAISSILRGKQAILVGDREQLPPTNFFNKSMDNAENEEDEEQELEHESSSRDYESILDFVSTKWFDLSLEWHYRSKFDELILPSNKEIYQDKLIAFPNNTLPQKYQGITLVKIDDGIYTNSKNEKEAQKVIEVLDDLLRSNPNANSVGIIAFNSQQQSLIEKKINVYLNENPAFLDRLVFNAKEKLFVKNIENVQGDERDFIIISSVIGPNERGTVARNIGAVSLKGGYRRLNVCFTRAKVGSILITSVNPEDIDVSNASNPRGWLFFKDYLNFAKNKHIQNDFSSLDEKSKEFKISFVKELSELINSWGFETKIKVGISNFKVDIGVFSKKDPNKFICAIECDGDSYKYSKSTKDREYVRKKVLESKGWNVYRIWASNWFRNKKDETKKLHDAILRFENNQPAPEVQYQVSKEEKFEPKIAKYQTKIENNNIDIFPKMLTNKEIIDRLVLENGKNILYQTFNANLVDKLVEYLQPVKSSTISNILNYKKTSVDRYLNDKYNARKINRDYEDFFFFDFNSIFFKDRRYNIDWAKFTIAQISYLEVAQMLYKLIKDITLVDHNRLFKLYLEFLGFKNAGEKIKAKFDEAIELLIKTRKIEKVHQDDVVMYKIP</sequence>
<keyword evidence="6" id="KW-1185">Reference proteome</keyword>
<feature type="domain" description="DNA2/NAM7 helicase helicase" evidence="2">
    <location>
        <begin position="290"/>
        <end position="413"/>
    </location>
</feature>
<dbReference type="InterPro" id="IPR047187">
    <property type="entry name" value="SF1_C_Upf1"/>
</dbReference>
<evidence type="ECO:0000259" key="4">
    <source>
        <dbReference type="Pfam" id="PF18741"/>
    </source>
</evidence>
<dbReference type="GO" id="GO:0004386">
    <property type="term" value="F:helicase activity"/>
    <property type="evidence" value="ECO:0007669"/>
    <property type="project" value="UniProtKB-KW"/>
</dbReference>
<dbReference type="InterPro" id="IPR041679">
    <property type="entry name" value="DNA2/NAM7-like_C"/>
</dbReference>
<dbReference type="PANTHER" id="PTHR10887">
    <property type="entry name" value="DNA2/NAM7 HELICASE FAMILY"/>
    <property type="match status" value="1"/>
</dbReference>
<dbReference type="SUPFAM" id="SSF52980">
    <property type="entry name" value="Restriction endonuclease-like"/>
    <property type="match status" value="1"/>
</dbReference>
<evidence type="ECO:0000313" key="5">
    <source>
        <dbReference type="EMBL" id="VEU58267.1"/>
    </source>
</evidence>
<evidence type="ECO:0000259" key="2">
    <source>
        <dbReference type="Pfam" id="PF13086"/>
    </source>
</evidence>
<dbReference type="Gene3D" id="3.40.50.300">
    <property type="entry name" value="P-loop containing nucleotide triphosphate hydrolases"/>
    <property type="match status" value="3"/>
</dbReference>
<dbReference type="RefSeq" id="WP_129619963.1">
    <property type="nucleotide sequence ID" value="NZ_LR214950.1"/>
</dbReference>
<feature type="domain" description="DNA2/NAM7 helicase helicase" evidence="2">
    <location>
        <begin position="837"/>
        <end position="912"/>
    </location>
</feature>
<dbReference type="InterPro" id="IPR027417">
    <property type="entry name" value="P-loop_NTPase"/>
</dbReference>
<dbReference type="Pfam" id="PF13086">
    <property type="entry name" value="AAA_11"/>
    <property type="match status" value="2"/>
</dbReference>
<dbReference type="InterPro" id="IPR049468">
    <property type="entry name" value="Restrct_endonuc-II-like_dom"/>
</dbReference>
<protein>
    <submittedName>
        <fullName evidence="5">Putative DNA helicase</fullName>
    </submittedName>
</protein>
<dbReference type="InterPro" id="IPR011335">
    <property type="entry name" value="Restrct_endonuc-II-like"/>
</dbReference>
<dbReference type="OrthoDB" id="9757917at2"/>
<evidence type="ECO:0000256" key="1">
    <source>
        <dbReference type="SAM" id="MobiDB-lite"/>
    </source>
</evidence>
<dbReference type="InterPro" id="IPR045055">
    <property type="entry name" value="DNA2/NAM7-like"/>
</dbReference>
<name>A0A449A1Z9_9BACT</name>
<dbReference type="EMBL" id="LR214950">
    <property type="protein sequence ID" value="VEU58267.1"/>
    <property type="molecule type" value="Genomic_DNA"/>
</dbReference>